<keyword evidence="2" id="KW-1185">Reference proteome</keyword>
<gene>
    <name evidence="1" type="ORF">ABT317_40280</name>
</gene>
<dbReference type="EMBL" id="JBEPCU010001223">
    <property type="protein sequence ID" value="MER6983035.1"/>
    <property type="molecule type" value="Genomic_DNA"/>
</dbReference>
<comment type="caution">
    <text evidence="1">The sequence shown here is derived from an EMBL/GenBank/DDBJ whole genome shotgun (WGS) entry which is preliminary data.</text>
</comment>
<evidence type="ECO:0000313" key="2">
    <source>
        <dbReference type="Proteomes" id="UP001458415"/>
    </source>
</evidence>
<name>A0ABV1WFQ3_9ACTN</name>
<sequence>MTGASDDGATLVMVGEVRTGLLMNRLPLEADAVAELLDLVPGERVRTRERPVPRAVSPDTLYGVDCPLVTRSGGRVRAIGTLAARACVVGGRVVQGSTRGVLIAGGDRRLPWSHYLECPGVVELTGRGTAADVATRFLSSRDPESLGGDGCDGDELA</sequence>
<organism evidence="1 2">
    <name type="scientific">Streptomyces carpinensis</name>
    <dbReference type="NCBI Taxonomy" id="66369"/>
    <lineage>
        <taxon>Bacteria</taxon>
        <taxon>Bacillati</taxon>
        <taxon>Actinomycetota</taxon>
        <taxon>Actinomycetes</taxon>
        <taxon>Kitasatosporales</taxon>
        <taxon>Streptomycetaceae</taxon>
        <taxon>Streptomyces</taxon>
    </lineage>
</organism>
<dbReference type="Proteomes" id="UP001458415">
    <property type="component" value="Unassembled WGS sequence"/>
</dbReference>
<protein>
    <submittedName>
        <fullName evidence="1">SCO2521 family protein</fullName>
    </submittedName>
</protein>
<evidence type="ECO:0000313" key="1">
    <source>
        <dbReference type="EMBL" id="MER6983035.1"/>
    </source>
</evidence>
<dbReference type="InterPro" id="IPR049749">
    <property type="entry name" value="SCO2521-like"/>
</dbReference>
<accession>A0ABV1WFQ3</accession>
<dbReference type="NCBIfam" id="NF040565">
    <property type="entry name" value="SCO2521_fam"/>
    <property type="match status" value="1"/>
</dbReference>
<reference evidence="1 2" key="1">
    <citation type="submission" date="2024-06" db="EMBL/GenBank/DDBJ databases">
        <title>The Natural Products Discovery Center: Release of the First 8490 Sequenced Strains for Exploring Actinobacteria Biosynthetic Diversity.</title>
        <authorList>
            <person name="Kalkreuter E."/>
            <person name="Kautsar S.A."/>
            <person name="Yang D."/>
            <person name="Bader C.D."/>
            <person name="Teijaro C.N."/>
            <person name="Fluegel L."/>
            <person name="Davis C.M."/>
            <person name="Simpson J.R."/>
            <person name="Lauterbach L."/>
            <person name="Steele A.D."/>
            <person name="Gui C."/>
            <person name="Meng S."/>
            <person name="Li G."/>
            <person name="Viehrig K."/>
            <person name="Ye F."/>
            <person name="Su P."/>
            <person name="Kiefer A.F."/>
            <person name="Nichols A."/>
            <person name="Cepeda A.J."/>
            <person name="Yan W."/>
            <person name="Fan B."/>
            <person name="Jiang Y."/>
            <person name="Adhikari A."/>
            <person name="Zheng C.-J."/>
            <person name="Schuster L."/>
            <person name="Cowan T.M."/>
            <person name="Smanski M.J."/>
            <person name="Chevrette M.G."/>
            <person name="De Carvalho L.P.S."/>
            <person name="Shen B."/>
        </authorList>
    </citation>
    <scope>NUCLEOTIDE SEQUENCE [LARGE SCALE GENOMIC DNA]</scope>
    <source>
        <strain evidence="1 2">NPDC000634</strain>
    </source>
</reference>
<proteinExistence type="predicted"/>